<evidence type="ECO:0000256" key="3">
    <source>
        <dbReference type="ARBA" id="ARBA00022801"/>
    </source>
</evidence>
<dbReference type="InterPro" id="IPR008007">
    <property type="entry name" value="Peptidase_M42"/>
</dbReference>
<dbReference type="GO" id="GO:0004177">
    <property type="term" value="F:aminopeptidase activity"/>
    <property type="evidence" value="ECO:0007669"/>
    <property type="project" value="UniProtKB-UniRule"/>
</dbReference>
<keyword evidence="3" id="KW-0378">Hydrolase</keyword>
<keyword evidence="2 6" id="KW-0479">Metal-binding</keyword>
<evidence type="ECO:0000259" key="7">
    <source>
        <dbReference type="Pfam" id="PF07687"/>
    </source>
</evidence>
<organism evidence="8 9">
    <name type="scientific">Acidaminobacter hydrogenoformans DSM 2784</name>
    <dbReference type="NCBI Taxonomy" id="1120920"/>
    <lineage>
        <taxon>Bacteria</taxon>
        <taxon>Bacillati</taxon>
        <taxon>Bacillota</taxon>
        <taxon>Clostridia</taxon>
        <taxon>Peptostreptococcales</taxon>
        <taxon>Acidaminobacteraceae</taxon>
        <taxon>Acidaminobacter</taxon>
    </lineage>
</organism>
<keyword evidence="9" id="KW-1185">Reference proteome</keyword>
<dbReference type="NCBIfam" id="TIGR01883">
    <property type="entry name" value="PepT-like"/>
    <property type="match status" value="1"/>
</dbReference>
<evidence type="ECO:0000256" key="1">
    <source>
        <dbReference type="ARBA" id="ARBA00001947"/>
    </source>
</evidence>
<dbReference type="SUPFAM" id="SSF55031">
    <property type="entry name" value="Bacterial exopeptidase dimerisation domain"/>
    <property type="match status" value="1"/>
</dbReference>
<dbReference type="Pfam" id="PF07687">
    <property type="entry name" value="M20_dimer"/>
    <property type="match status" value="1"/>
</dbReference>
<reference evidence="8 9" key="1">
    <citation type="submission" date="2016-10" db="EMBL/GenBank/DDBJ databases">
        <authorList>
            <person name="de Groot N.N."/>
        </authorList>
    </citation>
    <scope>NUCLEOTIDE SEQUENCE [LARGE SCALE GENOMIC DNA]</scope>
    <source>
        <strain evidence="8 9">DSM 2784</strain>
    </source>
</reference>
<dbReference type="AlphaFoldDB" id="A0A1G5RQQ5"/>
<proteinExistence type="inferred from homology"/>
<dbReference type="InterPro" id="IPR010162">
    <property type="entry name" value="PepT-like"/>
</dbReference>
<evidence type="ECO:0000256" key="2">
    <source>
        <dbReference type="ARBA" id="ARBA00022723"/>
    </source>
</evidence>
<evidence type="ECO:0000313" key="8">
    <source>
        <dbReference type="EMBL" id="SCZ76412.1"/>
    </source>
</evidence>
<keyword evidence="4" id="KW-0862">Zinc</keyword>
<evidence type="ECO:0000256" key="5">
    <source>
        <dbReference type="PIRNR" id="PIRNR001123"/>
    </source>
</evidence>
<dbReference type="SUPFAM" id="SSF53187">
    <property type="entry name" value="Zn-dependent exopeptidases"/>
    <property type="match status" value="1"/>
</dbReference>
<dbReference type="Proteomes" id="UP000199208">
    <property type="component" value="Unassembled WGS sequence"/>
</dbReference>
<dbReference type="PANTHER" id="PTHR42994:SF2">
    <property type="entry name" value="PEPTIDASE"/>
    <property type="match status" value="1"/>
</dbReference>
<dbReference type="STRING" id="1120920.SAMN03080599_00227"/>
<evidence type="ECO:0000256" key="4">
    <source>
        <dbReference type="ARBA" id="ARBA00022833"/>
    </source>
</evidence>
<accession>A0A1G5RQQ5</accession>
<gene>
    <name evidence="8" type="ORF">SAMN03080599_00227</name>
</gene>
<dbReference type="Gene3D" id="3.30.70.360">
    <property type="match status" value="1"/>
</dbReference>
<feature type="domain" description="Peptidase M20 dimerisation" evidence="7">
    <location>
        <begin position="184"/>
        <end position="272"/>
    </location>
</feature>
<evidence type="ECO:0000313" key="9">
    <source>
        <dbReference type="Proteomes" id="UP000199208"/>
    </source>
</evidence>
<dbReference type="Pfam" id="PF01546">
    <property type="entry name" value="Peptidase_M20"/>
    <property type="match status" value="1"/>
</dbReference>
<dbReference type="PANTHER" id="PTHR42994">
    <property type="entry name" value="PEPTIDASE T"/>
    <property type="match status" value="1"/>
</dbReference>
<name>A0A1G5RQQ5_9FIRM</name>
<protein>
    <submittedName>
        <fullName evidence="8">Peptidase T-like protein</fullName>
    </submittedName>
</protein>
<feature type="binding site" evidence="6">
    <location>
        <position position="345"/>
    </location>
    <ligand>
        <name>Zn(2+)</name>
        <dbReference type="ChEBI" id="CHEBI:29105"/>
        <label>2</label>
    </ligand>
</feature>
<dbReference type="InterPro" id="IPR036264">
    <property type="entry name" value="Bact_exopeptidase_dim_dom"/>
</dbReference>
<dbReference type="InterPro" id="IPR011650">
    <property type="entry name" value="Peptidase_M20_dimer"/>
</dbReference>
<comment type="similarity">
    <text evidence="5">Belongs to the peptidase M42 family.</text>
</comment>
<dbReference type="PIRSF" id="PIRSF001123">
    <property type="entry name" value="PepA_GA"/>
    <property type="match status" value="1"/>
</dbReference>
<comment type="cofactor">
    <cofactor evidence="1">
        <name>Zn(2+)</name>
        <dbReference type="ChEBI" id="CHEBI:29105"/>
    </cofactor>
</comment>
<evidence type="ECO:0000256" key="6">
    <source>
        <dbReference type="PIRSR" id="PIRSR001123-2"/>
    </source>
</evidence>
<dbReference type="GO" id="GO:0046872">
    <property type="term" value="F:metal ion binding"/>
    <property type="evidence" value="ECO:0007669"/>
    <property type="project" value="UniProtKB-UniRule"/>
</dbReference>
<sequence>MGINQDRIVNAFMDYVRIDSPTKSEGQFAAFIAEELRSLGFEVYVDDAGEKAGSDTGNVIGVLKGAKPVQPVLFSCHMDTVSPGVGIKPVIRDGVIYSDGTTVLGGDNKAGIAAVVEAVRVLKEEGVAHGDIEVSFSIYEEGGLFGAKYLDYSKLRSKIGFVLDSGGDPGQIIIQGPAQDKITAKIIGKPAHAGVSPEEGISAIQVAAAAINEMKLLRIDEETTANIGNIEGGVATNIVCPEVLIKAEARSLKKEKLEAQSRHMADCFERAAARFGAKAEVEVERMYDPFVISEDDEVVQIVKEACGMIGLKAFTGSTGGGSDTNVFNANGIKAVNLGIGERKPHTLEEHLRIEDLVNTARLVLGVVQSVK</sequence>
<comment type="cofactor">
    <cofactor evidence="6">
        <name>a divalent metal cation</name>
        <dbReference type="ChEBI" id="CHEBI:60240"/>
    </cofactor>
    <text evidence="6">Binds 2 divalent metal cations per subunit.</text>
</comment>
<dbReference type="RefSeq" id="WP_278278105.1">
    <property type="nucleotide sequence ID" value="NZ_FMWL01000001.1"/>
</dbReference>
<dbReference type="EMBL" id="FMWL01000001">
    <property type="protein sequence ID" value="SCZ76412.1"/>
    <property type="molecule type" value="Genomic_DNA"/>
</dbReference>
<dbReference type="InterPro" id="IPR002933">
    <property type="entry name" value="Peptidase_M20"/>
</dbReference>
<dbReference type="Gene3D" id="3.40.630.10">
    <property type="entry name" value="Zn peptidases"/>
    <property type="match status" value="1"/>
</dbReference>